<dbReference type="AlphaFoldDB" id="A0A5J4ZFH5"/>
<organism evidence="2 3">
    <name type="scientific">Nyssa sinensis</name>
    <dbReference type="NCBI Taxonomy" id="561372"/>
    <lineage>
        <taxon>Eukaryota</taxon>
        <taxon>Viridiplantae</taxon>
        <taxon>Streptophyta</taxon>
        <taxon>Embryophyta</taxon>
        <taxon>Tracheophyta</taxon>
        <taxon>Spermatophyta</taxon>
        <taxon>Magnoliopsida</taxon>
        <taxon>eudicotyledons</taxon>
        <taxon>Gunneridae</taxon>
        <taxon>Pentapetalae</taxon>
        <taxon>asterids</taxon>
        <taxon>Cornales</taxon>
        <taxon>Nyssaceae</taxon>
        <taxon>Nyssa</taxon>
    </lineage>
</organism>
<dbReference type="PANTHER" id="PTHR33083:SF116">
    <property type="entry name" value="OS04G0413900 PROTEIN"/>
    <property type="match status" value="1"/>
</dbReference>
<evidence type="ECO:0000313" key="3">
    <source>
        <dbReference type="Proteomes" id="UP000325577"/>
    </source>
</evidence>
<proteinExistence type="inferred from homology"/>
<dbReference type="InterPro" id="IPR007608">
    <property type="entry name" value="Senescence_reg_S40"/>
</dbReference>
<dbReference type="Pfam" id="PF04520">
    <property type="entry name" value="Senescence_reg"/>
    <property type="match status" value="1"/>
</dbReference>
<dbReference type="EMBL" id="CM018051">
    <property type="protein sequence ID" value="KAA8516759.1"/>
    <property type="molecule type" value="Genomic_DNA"/>
</dbReference>
<keyword evidence="3" id="KW-1185">Reference proteome</keyword>
<sequence length="264" mass="29714">MESNGGVNFRHWRSPSSDRFLDVFSPPKSDAAAACTSVAVAGDELNEDDVFWTGEFTEPNRRSSSPPAIGYDKHHGRIFRQSETFGILAALTEDNRKQSRPFLYRKPSISSSSTMSSTRMVPAIPKPPQYLQEREYSQSMPSRKFHQSAPMNVPVMPRKVMKSELAEVDFDDGEDDEMLPPHEIVARGSARSPKTTFSVLEGVGRTLKGRDLRQHTFFYSFDSENKEFLKRNDCSAVMVKRRNNVAVANVPTATSSWLLSCVLR</sequence>
<reference evidence="2 3" key="1">
    <citation type="submission" date="2019-09" db="EMBL/GenBank/DDBJ databases">
        <title>A chromosome-level genome assembly of the Chinese tupelo Nyssa sinensis.</title>
        <authorList>
            <person name="Yang X."/>
            <person name="Kang M."/>
            <person name="Yang Y."/>
            <person name="Xiong H."/>
            <person name="Wang M."/>
            <person name="Zhang Z."/>
            <person name="Wang Z."/>
            <person name="Wu H."/>
            <person name="Ma T."/>
            <person name="Liu J."/>
            <person name="Xi Z."/>
        </authorList>
    </citation>
    <scope>NUCLEOTIDE SEQUENCE [LARGE SCALE GENOMIC DNA]</scope>
    <source>
        <strain evidence="2">J267</strain>
        <tissue evidence="2">Leaf</tissue>
    </source>
</reference>
<dbReference type="Proteomes" id="UP000325577">
    <property type="component" value="Linkage Group LG8"/>
</dbReference>
<protein>
    <submittedName>
        <fullName evidence="2">Uncharacterized protein</fullName>
    </submittedName>
</protein>
<evidence type="ECO:0000256" key="1">
    <source>
        <dbReference type="ARBA" id="ARBA00034773"/>
    </source>
</evidence>
<dbReference type="GO" id="GO:0010150">
    <property type="term" value="P:leaf senescence"/>
    <property type="evidence" value="ECO:0007669"/>
    <property type="project" value="UniProtKB-ARBA"/>
</dbReference>
<dbReference type="PANTHER" id="PTHR33083">
    <property type="entry name" value="EXPRESSED PROTEIN"/>
    <property type="match status" value="1"/>
</dbReference>
<gene>
    <name evidence="2" type="ORF">F0562_017043</name>
</gene>
<name>A0A5J4ZFH5_9ASTE</name>
<evidence type="ECO:0000313" key="2">
    <source>
        <dbReference type="EMBL" id="KAA8516759.1"/>
    </source>
</evidence>
<comment type="similarity">
    <text evidence="1">Belongs to the senescence regulator S40 family.</text>
</comment>
<dbReference type="OrthoDB" id="684536at2759"/>
<accession>A0A5J4ZFH5</accession>